<reference evidence="3" key="1">
    <citation type="submission" date="2016-10" db="EMBL/GenBank/DDBJ databases">
        <authorList>
            <person name="de Groot N.N."/>
        </authorList>
    </citation>
    <scope>NUCLEOTIDE SEQUENCE [LARGE SCALE GENOMIC DNA]</scope>
    <source>
        <strain evidence="3">CGMCC 1.8911</strain>
    </source>
</reference>
<dbReference type="EMBL" id="FNFI01000007">
    <property type="protein sequence ID" value="SDK31731.1"/>
    <property type="molecule type" value="Genomic_DNA"/>
</dbReference>
<gene>
    <name evidence="2" type="ORF">J2Z27_001114</name>
    <name evidence="3" type="ORF">SAMN05216187_10719</name>
</gene>
<protein>
    <recommendedName>
        <fullName evidence="6">Lipoprotein</fullName>
    </recommendedName>
</protein>
<accession>A0A1G9AWN5</accession>
<evidence type="ECO:0000256" key="1">
    <source>
        <dbReference type="SAM" id="SignalP"/>
    </source>
</evidence>
<evidence type="ECO:0000313" key="5">
    <source>
        <dbReference type="Proteomes" id="UP001519348"/>
    </source>
</evidence>
<evidence type="ECO:0000313" key="2">
    <source>
        <dbReference type="EMBL" id="MBP1952075.1"/>
    </source>
</evidence>
<reference evidence="2 5" key="3">
    <citation type="submission" date="2021-03" db="EMBL/GenBank/DDBJ databases">
        <title>Genomic Encyclopedia of Type Strains, Phase IV (KMG-IV): sequencing the most valuable type-strain genomes for metagenomic binning, comparative biology and taxonomic classification.</title>
        <authorList>
            <person name="Goeker M."/>
        </authorList>
    </citation>
    <scope>NUCLEOTIDE SEQUENCE [LARGE SCALE GENOMIC DNA]</scope>
    <source>
        <strain evidence="2 5">DSM 22420</strain>
    </source>
</reference>
<dbReference type="STRING" id="586411.SAMN05216187_10719"/>
<name>A0A1G9AWN5_9STAP</name>
<dbReference type="RefSeq" id="WP_092597865.1">
    <property type="nucleotide sequence ID" value="NZ_BMCN01000003.1"/>
</dbReference>
<keyword evidence="5" id="KW-1185">Reference proteome</keyword>
<dbReference type="Proteomes" id="UP001519348">
    <property type="component" value="Unassembled WGS sequence"/>
</dbReference>
<proteinExistence type="predicted"/>
<keyword evidence="1" id="KW-0732">Signal</keyword>
<sequence>MKKSLVMMISILLLTLTGCAGGSESELEGKTLGLSMYNPTVSKEEAEAAEFKFSSNTPVFDFESSKDVTFSLNGSTYTGEYTLEDEHLSITVEDGDASMSIDFDEFKASEEEYASYSGTVSDGELDEGDETTQLTNAYRNFGLDEHYLFLEE</sequence>
<feature type="chain" id="PRO_5039230341" description="Lipoprotein" evidence="1">
    <location>
        <begin position="21"/>
        <end position="152"/>
    </location>
</feature>
<dbReference type="PROSITE" id="PS51257">
    <property type="entry name" value="PROKAR_LIPOPROTEIN"/>
    <property type="match status" value="1"/>
</dbReference>
<dbReference type="AlphaFoldDB" id="A0A1G9AWN5"/>
<reference evidence="4" key="2">
    <citation type="submission" date="2016-10" db="EMBL/GenBank/DDBJ databases">
        <authorList>
            <person name="Varghese N."/>
            <person name="Submissions S."/>
        </authorList>
    </citation>
    <scope>NUCLEOTIDE SEQUENCE [LARGE SCALE GENOMIC DNA]</scope>
    <source>
        <strain evidence="4">CGMCC 1.8911</strain>
    </source>
</reference>
<evidence type="ECO:0000313" key="4">
    <source>
        <dbReference type="Proteomes" id="UP000242700"/>
    </source>
</evidence>
<evidence type="ECO:0008006" key="6">
    <source>
        <dbReference type="Google" id="ProtNLM"/>
    </source>
</evidence>
<dbReference type="Proteomes" id="UP000242700">
    <property type="component" value="Unassembled WGS sequence"/>
</dbReference>
<dbReference type="EMBL" id="JAGGKN010000003">
    <property type="protein sequence ID" value="MBP1952075.1"/>
    <property type="molecule type" value="Genomic_DNA"/>
</dbReference>
<organism evidence="3 4">
    <name type="scientific">Jeotgalicoccus aerolatus</name>
    <dbReference type="NCBI Taxonomy" id="709510"/>
    <lineage>
        <taxon>Bacteria</taxon>
        <taxon>Bacillati</taxon>
        <taxon>Bacillota</taxon>
        <taxon>Bacilli</taxon>
        <taxon>Bacillales</taxon>
        <taxon>Staphylococcaceae</taxon>
        <taxon>Jeotgalicoccus</taxon>
    </lineage>
</organism>
<feature type="signal peptide" evidence="1">
    <location>
        <begin position="1"/>
        <end position="20"/>
    </location>
</feature>
<dbReference type="OrthoDB" id="2418151at2"/>
<evidence type="ECO:0000313" key="3">
    <source>
        <dbReference type="EMBL" id="SDK31731.1"/>
    </source>
</evidence>